<proteinExistence type="predicted"/>
<dbReference type="HOGENOM" id="CLU_641049_0_0_1"/>
<dbReference type="EMBL" id="GL883178">
    <property type="protein sequence ID" value="EGF98357.1"/>
    <property type="molecule type" value="Genomic_DNA"/>
</dbReference>
<dbReference type="KEGG" id="mlr:MELLADRAFT_69375"/>
<gene>
    <name evidence="2" type="ORF">MELLADRAFT_69375</name>
</gene>
<feature type="compositionally biased region" description="Basic and acidic residues" evidence="1">
    <location>
        <begin position="58"/>
        <end position="67"/>
    </location>
</feature>
<sequence length="428" mass="50181">MYSSYPISTLVQDRTINELDTMTTITQQGSQNTQLDKSSGFESNKTPINSNGFEEPSTGDKSKHTGWEQDIVSPNRRNPTGIYQQYCTEEKNDEVLLCQHQNNQYGPLERMLYQVPDSSSRSILDQMGQVEENFEYDTLIPLVLYKEMKNHIIHRTPDPNHYKGFEAKNLLYAAAHHGHLIINKHIDVFDEMNEFWETGSSLLLKVRKKWFPNFDSNIQSQFIWKSKNILFPILIFKVKLTCNLFGRLQKTKKLKNKGLVYQSACRYFKAWFSNLLDHYQNNWKKLLESNLSFNLYSHRTGLNPKNLLDVTSQLEFGTREVFLVKLSWEIFEGWLQLFHEEIHSCIFNTDTKHLMKNFKQIYGYSVKTSMMLEDGPYDKRQFNYANPDINSLRNFVSRFVSTKYIAPESRLYKNTLAANLKAERNKSS</sequence>
<name>F4SAH3_MELLP</name>
<organism evidence="3">
    <name type="scientific">Melampsora larici-populina (strain 98AG31 / pathotype 3-4-7)</name>
    <name type="common">Poplar leaf rust fungus</name>
    <dbReference type="NCBI Taxonomy" id="747676"/>
    <lineage>
        <taxon>Eukaryota</taxon>
        <taxon>Fungi</taxon>
        <taxon>Dikarya</taxon>
        <taxon>Basidiomycota</taxon>
        <taxon>Pucciniomycotina</taxon>
        <taxon>Pucciniomycetes</taxon>
        <taxon>Pucciniales</taxon>
        <taxon>Melampsoraceae</taxon>
        <taxon>Melampsora</taxon>
    </lineage>
</organism>
<evidence type="ECO:0000313" key="3">
    <source>
        <dbReference type="Proteomes" id="UP000001072"/>
    </source>
</evidence>
<reference evidence="3" key="1">
    <citation type="journal article" date="2011" name="Proc. Natl. Acad. Sci. U.S.A.">
        <title>Obligate biotrophy features unraveled by the genomic analysis of rust fungi.</title>
        <authorList>
            <person name="Duplessis S."/>
            <person name="Cuomo C.A."/>
            <person name="Lin Y.-C."/>
            <person name="Aerts A."/>
            <person name="Tisserant E."/>
            <person name="Veneault-Fourrey C."/>
            <person name="Joly D.L."/>
            <person name="Hacquard S."/>
            <person name="Amselem J."/>
            <person name="Cantarel B.L."/>
            <person name="Chiu R."/>
            <person name="Coutinho P.M."/>
            <person name="Feau N."/>
            <person name="Field M."/>
            <person name="Frey P."/>
            <person name="Gelhaye E."/>
            <person name="Goldberg J."/>
            <person name="Grabherr M.G."/>
            <person name="Kodira C.D."/>
            <person name="Kohler A."/>
            <person name="Kuees U."/>
            <person name="Lindquist E.A."/>
            <person name="Lucas S.M."/>
            <person name="Mago R."/>
            <person name="Mauceli E."/>
            <person name="Morin E."/>
            <person name="Murat C."/>
            <person name="Pangilinan J.L."/>
            <person name="Park R."/>
            <person name="Pearson M."/>
            <person name="Quesneville H."/>
            <person name="Rouhier N."/>
            <person name="Sakthikumar S."/>
            <person name="Salamov A.A."/>
            <person name="Schmutz J."/>
            <person name="Selles B."/>
            <person name="Shapiro H."/>
            <person name="Tanguay P."/>
            <person name="Tuskan G.A."/>
            <person name="Henrissat B."/>
            <person name="Van de Peer Y."/>
            <person name="Rouze P."/>
            <person name="Ellis J.G."/>
            <person name="Dodds P.N."/>
            <person name="Schein J.E."/>
            <person name="Zhong S."/>
            <person name="Hamelin R.C."/>
            <person name="Grigoriev I.V."/>
            <person name="Szabo L.J."/>
            <person name="Martin F."/>
        </authorList>
    </citation>
    <scope>NUCLEOTIDE SEQUENCE [LARGE SCALE GENOMIC DNA]</scope>
    <source>
        <strain evidence="3">98AG31 / pathotype 3-4-7</strain>
    </source>
</reference>
<dbReference type="VEuPathDB" id="FungiDB:MELLADRAFT_69375"/>
<dbReference type="Proteomes" id="UP000001072">
    <property type="component" value="Unassembled WGS sequence"/>
</dbReference>
<evidence type="ECO:0000313" key="2">
    <source>
        <dbReference type="EMBL" id="EGF98357.1"/>
    </source>
</evidence>
<protein>
    <submittedName>
        <fullName evidence="2">Uncharacterized protein</fullName>
    </submittedName>
</protein>
<dbReference type="GeneID" id="18931229"/>
<dbReference type="AlphaFoldDB" id="F4SAH3"/>
<dbReference type="InParanoid" id="F4SAH3"/>
<keyword evidence="3" id="KW-1185">Reference proteome</keyword>
<feature type="compositionally biased region" description="Polar residues" evidence="1">
    <location>
        <begin position="25"/>
        <end position="52"/>
    </location>
</feature>
<feature type="region of interest" description="Disordered" evidence="1">
    <location>
        <begin position="25"/>
        <end position="75"/>
    </location>
</feature>
<accession>F4SAH3</accession>
<dbReference type="RefSeq" id="XP_007418376.1">
    <property type="nucleotide sequence ID" value="XM_007418314.1"/>
</dbReference>
<evidence type="ECO:0000256" key="1">
    <source>
        <dbReference type="SAM" id="MobiDB-lite"/>
    </source>
</evidence>